<sequence length="312" mass="36262">MRGTQSESVGCVLRGQLVLAITEPTKVREVKLTFQGKSKISWADGAGTRQYYHTEERILFQHDWIFLPAQKNVHILQPDNYHWDFELVLPGTLPETVESCEHGSISYQLKAVAERPALAINFTTKRKVNIQRCLLPSELEYMQSMIVSNTWTDKVEYEFNVDSKVYTLGDTIRVSMYLRPLRKHLNIRKFSCLIKEYTTYHIGVRSKEETRHVTCYFDEEFPNEGEPWTRSFGITLPKSISLCHYDSQNEIVDIRHKIKFIVLFTESGKNPSELRASMPMVVTPISPTRRYLVHINDALSGESRWRQIKLSK</sequence>
<dbReference type="Proteomes" id="UP000789525">
    <property type="component" value="Unassembled WGS sequence"/>
</dbReference>
<organism evidence="1 2">
    <name type="scientific">Acaulospora colombiana</name>
    <dbReference type="NCBI Taxonomy" id="27376"/>
    <lineage>
        <taxon>Eukaryota</taxon>
        <taxon>Fungi</taxon>
        <taxon>Fungi incertae sedis</taxon>
        <taxon>Mucoromycota</taxon>
        <taxon>Glomeromycotina</taxon>
        <taxon>Glomeromycetes</taxon>
        <taxon>Diversisporales</taxon>
        <taxon>Acaulosporaceae</taxon>
        <taxon>Acaulospora</taxon>
    </lineage>
</organism>
<comment type="caution">
    <text evidence="1">The sequence shown here is derived from an EMBL/GenBank/DDBJ whole genome shotgun (WGS) entry which is preliminary data.</text>
</comment>
<dbReference type="EMBL" id="CAJVPT010012891">
    <property type="protein sequence ID" value="CAG8591312.1"/>
    <property type="molecule type" value="Genomic_DNA"/>
</dbReference>
<keyword evidence="2" id="KW-1185">Reference proteome</keyword>
<accession>A0ACA9MHH2</accession>
<protein>
    <submittedName>
        <fullName evidence="1">2888_t:CDS:1</fullName>
    </submittedName>
</protein>
<name>A0ACA9MHH2_9GLOM</name>
<evidence type="ECO:0000313" key="2">
    <source>
        <dbReference type="Proteomes" id="UP000789525"/>
    </source>
</evidence>
<gene>
    <name evidence="1" type="ORF">ACOLOM_LOCUS6332</name>
</gene>
<evidence type="ECO:0000313" key="1">
    <source>
        <dbReference type="EMBL" id="CAG8591312.1"/>
    </source>
</evidence>
<proteinExistence type="predicted"/>
<reference evidence="1" key="1">
    <citation type="submission" date="2021-06" db="EMBL/GenBank/DDBJ databases">
        <authorList>
            <person name="Kallberg Y."/>
            <person name="Tangrot J."/>
            <person name="Rosling A."/>
        </authorList>
    </citation>
    <scope>NUCLEOTIDE SEQUENCE</scope>
    <source>
        <strain evidence="1">CL356</strain>
    </source>
</reference>